<dbReference type="Gene3D" id="1.20.1440.170">
    <property type="entry name" value="Translation machinery-associated protein 16-like"/>
    <property type="match status" value="1"/>
</dbReference>
<sequence>MPKSLQKVHKHIAKKRGVVDALHENSRDAKRLRRAGARDDRVARITAVMARGRQTYVDRMTYFQEAIPEGTVSFSDDDLTDLVVRFINRSVPEIEQLQSERRKGRPPTKREEALLQRTEAENKEFKTGFWMPDLSQESVVKGLVGWNGDWSSLSSMNFAFSVSFLPSVNTPKKNFHNSPCFSHQSLNMFSVRALARSVPRTLSRSLAISSRSALLRPVPAPKNVLLQTSLKQALQPSCAAFSTCKAVKQAEGDIELVAKLEDELKHEKASGLEDLDSSVQNIQYVLQNNSWEVKDVPGEQEVVLTKKFGGEEIRLTFTVADLQNLSEQEDFEGALADDLDFQGHQPVNQGRTGGNIAQHPEDRVSPADREFEDVDRDLEPSFPARVNVTIEKPGNGSLLIQTIAQDGLFQIEEVSYFSKPDLAHALTAEKDWARQSLYAGPPFENLDEDLQSFLERYLEERGINAELANMIPDYIQVKEQKEYVRWLESVKNFISA</sequence>
<accession>A0A0F8XLF4</accession>
<dbReference type="PANTHER" id="PTHR10826:SF1">
    <property type="entry name" value="COMPLEMENT COMPONENT 1 Q SUBCOMPONENT-BINDING PROTEIN, MITOCHONDRIAL"/>
    <property type="match status" value="1"/>
</dbReference>
<feature type="compositionally biased region" description="Basic and acidic residues" evidence="1">
    <location>
        <begin position="359"/>
        <end position="369"/>
    </location>
</feature>
<dbReference type="InterPro" id="IPR021346">
    <property type="entry name" value="Tma16"/>
</dbReference>
<dbReference type="GO" id="GO:0005759">
    <property type="term" value="C:mitochondrial matrix"/>
    <property type="evidence" value="ECO:0007669"/>
    <property type="project" value="InterPro"/>
</dbReference>
<dbReference type="Pfam" id="PF11176">
    <property type="entry name" value="Tma16"/>
    <property type="match status" value="1"/>
</dbReference>
<feature type="region of interest" description="Disordered" evidence="1">
    <location>
        <begin position="349"/>
        <end position="369"/>
    </location>
</feature>
<dbReference type="SUPFAM" id="SSF54529">
    <property type="entry name" value="Mitochondrial glycoprotein MAM33-like"/>
    <property type="match status" value="1"/>
</dbReference>
<dbReference type="InterPro" id="IPR003428">
    <property type="entry name" value="MAM33"/>
</dbReference>
<proteinExistence type="predicted"/>
<dbReference type="AlphaFoldDB" id="A0A0F8XLF4"/>
<organism evidence="2 3">
    <name type="scientific">Aspergillus ochraceoroseus</name>
    <dbReference type="NCBI Taxonomy" id="138278"/>
    <lineage>
        <taxon>Eukaryota</taxon>
        <taxon>Fungi</taxon>
        <taxon>Dikarya</taxon>
        <taxon>Ascomycota</taxon>
        <taxon>Pezizomycotina</taxon>
        <taxon>Eurotiomycetes</taxon>
        <taxon>Eurotiomycetidae</taxon>
        <taxon>Eurotiales</taxon>
        <taxon>Aspergillaceae</taxon>
        <taxon>Aspergillus</taxon>
        <taxon>Aspergillus subgen. Nidulantes</taxon>
    </lineage>
</organism>
<feature type="region of interest" description="Disordered" evidence="1">
    <location>
        <begin position="96"/>
        <end position="117"/>
    </location>
</feature>
<dbReference type="EMBL" id="JYKN01000444">
    <property type="protein sequence ID" value="KKK24407.1"/>
    <property type="molecule type" value="Genomic_DNA"/>
</dbReference>
<reference evidence="2 3" key="1">
    <citation type="submission" date="2015-02" db="EMBL/GenBank/DDBJ databases">
        <title>Draft Genome Sequences of Two Closely-Related Aflatoxigenic Aspergillus Species Obtained from the Cote d'Ivoire.</title>
        <authorList>
            <person name="Moore G.G."/>
            <person name="Beltz S.B."/>
            <person name="Mack B.M."/>
        </authorList>
    </citation>
    <scope>NUCLEOTIDE SEQUENCE [LARGE SCALE GENOMIC DNA]</scope>
    <source>
        <strain evidence="2 3">SRRC1432</strain>
    </source>
</reference>
<dbReference type="Pfam" id="PF02330">
    <property type="entry name" value="MAM33"/>
    <property type="match status" value="1"/>
</dbReference>
<evidence type="ECO:0000313" key="3">
    <source>
        <dbReference type="Proteomes" id="UP000034947"/>
    </source>
</evidence>
<feature type="compositionally biased region" description="Basic and acidic residues" evidence="1">
    <location>
        <begin position="108"/>
        <end position="117"/>
    </location>
</feature>
<dbReference type="OrthoDB" id="278212at2759"/>
<dbReference type="InterPro" id="IPR036561">
    <property type="entry name" value="MAM33_sf"/>
</dbReference>
<keyword evidence="3" id="KW-1185">Reference proteome</keyword>
<comment type="caution">
    <text evidence="2">The sequence shown here is derived from an EMBL/GenBank/DDBJ whole genome shotgun (WGS) entry which is preliminary data.</text>
</comment>
<dbReference type="Gene3D" id="3.10.280.10">
    <property type="entry name" value="Mitochondrial glycoprotein"/>
    <property type="match status" value="1"/>
</dbReference>
<evidence type="ECO:0000313" key="2">
    <source>
        <dbReference type="EMBL" id="KKK24407.1"/>
    </source>
</evidence>
<name>A0A0F8XLF4_9EURO</name>
<dbReference type="VEuPathDB" id="FungiDB:P175DRAFT_0504770"/>
<dbReference type="PANTHER" id="PTHR10826">
    <property type="entry name" value="COMPLEMENT COMPONENT 1"/>
    <property type="match status" value="1"/>
</dbReference>
<dbReference type="FunFam" id="3.10.280.10:FF:000007">
    <property type="entry name" value="Regulatory protein SUAPRGA1"/>
    <property type="match status" value="1"/>
</dbReference>
<dbReference type="InterPro" id="IPR038356">
    <property type="entry name" value="Tma16_sf"/>
</dbReference>
<dbReference type="Proteomes" id="UP000034947">
    <property type="component" value="Unassembled WGS sequence"/>
</dbReference>
<protein>
    <submittedName>
        <fullName evidence="2">Regulatory protein</fullName>
    </submittedName>
</protein>
<dbReference type="GO" id="GO:0042256">
    <property type="term" value="P:cytosolic ribosome assembly"/>
    <property type="evidence" value="ECO:0007669"/>
    <property type="project" value="TreeGrafter"/>
</dbReference>
<evidence type="ECO:0000256" key="1">
    <source>
        <dbReference type="SAM" id="MobiDB-lite"/>
    </source>
</evidence>
<gene>
    <name evidence="2" type="ORF">AOCH_004793</name>
</gene>
<dbReference type="VEuPathDB" id="FungiDB:P175DRAFT_0466495"/>